<reference evidence="2 3" key="1">
    <citation type="submission" date="2016-10" db="EMBL/GenBank/DDBJ databases">
        <title>The Draft Genome Sequence of the Potato Rhizosphere Bacteria Ochrobactrum sp. IPA7.2.</title>
        <authorList>
            <person name="Gogoleva N.E."/>
            <person name="Khlopko Y.A."/>
            <person name="Burygin G.L."/>
            <person name="Plotnikov A.O."/>
        </authorList>
    </citation>
    <scope>NUCLEOTIDE SEQUENCE [LARGE SCALE GENOMIC DNA]</scope>
    <source>
        <strain evidence="2 3">IPA7.2</strain>
    </source>
</reference>
<dbReference type="Proteomes" id="UP000182985">
    <property type="component" value="Unassembled WGS sequence"/>
</dbReference>
<dbReference type="InterPro" id="IPR006640">
    <property type="entry name" value="SprT-like_domain"/>
</dbReference>
<evidence type="ECO:0000259" key="1">
    <source>
        <dbReference type="Pfam" id="PF10263"/>
    </source>
</evidence>
<dbReference type="EMBL" id="MOEC01000060">
    <property type="protein sequence ID" value="OIS90321.1"/>
    <property type="molecule type" value="Genomic_DNA"/>
</dbReference>
<dbReference type="OrthoDB" id="5298817at2"/>
<dbReference type="RefSeq" id="WP_071634512.1">
    <property type="nucleotide sequence ID" value="NZ_MOEC01000060.1"/>
</dbReference>
<dbReference type="GO" id="GO:0006950">
    <property type="term" value="P:response to stress"/>
    <property type="evidence" value="ECO:0007669"/>
    <property type="project" value="UniProtKB-ARBA"/>
</dbReference>
<dbReference type="AlphaFoldDB" id="A0A1J6HCK8"/>
<feature type="domain" description="SprT-like" evidence="1">
    <location>
        <begin position="12"/>
        <end position="115"/>
    </location>
</feature>
<keyword evidence="3" id="KW-1185">Reference proteome</keyword>
<evidence type="ECO:0000313" key="3">
    <source>
        <dbReference type="Proteomes" id="UP000182985"/>
    </source>
</evidence>
<comment type="caution">
    <text evidence="2">The sequence shown here is derived from an EMBL/GenBank/DDBJ whole genome shotgun (WGS) entry which is preliminary data.</text>
</comment>
<gene>
    <name evidence="2" type="ORF">BLA27_27410</name>
</gene>
<accession>A0A1J6HCK8</accession>
<organism evidence="2 3">
    <name type="scientific">Brucella cytisi</name>
    <dbReference type="NCBI Taxonomy" id="407152"/>
    <lineage>
        <taxon>Bacteria</taxon>
        <taxon>Pseudomonadati</taxon>
        <taxon>Pseudomonadota</taxon>
        <taxon>Alphaproteobacteria</taxon>
        <taxon>Hyphomicrobiales</taxon>
        <taxon>Brucellaceae</taxon>
        <taxon>Brucella/Ochrobactrum group</taxon>
        <taxon>Brucella</taxon>
    </lineage>
</organism>
<proteinExistence type="predicted"/>
<evidence type="ECO:0000313" key="2">
    <source>
        <dbReference type="EMBL" id="OIS90321.1"/>
    </source>
</evidence>
<dbReference type="Pfam" id="PF10263">
    <property type="entry name" value="SprT-like"/>
    <property type="match status" value="1"/>
</dbReference>
<name>A0A1J6HCK8_9HYPH</name>
<protein>
    <submittedName>
        <fullName evidence="2">SprT domain-containing protein</fullName>
    </submittedName>
</protein>
<sequence>MSGPTMQAYGELQQAYDHFNDALFDGALPFCLITMQREKRTYGYFSSKRFVHRHDKQITDEIAINPSYFAVVPLLEVLQTVVHEMAHLWQFHFGKPGRRGYHNKEWAEKMESIGLMPSSTGKPGGAKTGEKMADYPIPGGRFMAAADELMTRDFRISWLDRFPPMTGGPSLAALLSDGGENAEGGELAELAGLVEPQGPRNRSNRVKYRCPTCHAQVWGKPELRLLCGGPDCAAAEFEPVE</sequence>